<accession>A0ABU7V2Y7</accession>
<dbReference type="Pfam" id="PF07876">
    <property type="entry name" value="Dabb"/>
    <property type="match status" value="1"/>
</dbReference>
<evidence type="ECO:0000313" key="3">
    <source>
        <dbReference type="Proteomes" id="UP001351900"/>
    </source>
</evidence>
<dbReference type="PROSITE" id="PS51502">
    <property type="entry name" value="S_R_A_B_BARREL"/>
    <property type="match status" value="1"/>
</dbReference>
<protein>
    <submittedName>
        <fullName evidence="2">Dabb family protein</fullName>
    </submittedName>
</protein>
<dbReference type="SMART" id="SM00886">
    <property type="entry name" value="Dabb"/>
    <property type="match status" value="1"/>
</dbReference>
<evidence type="ECO:0000259" key="1">
    <source>
        <dbReference type="PROSITE" id="PS51502"/>
    </source>
</evidence>
<dbReference type="InterPro" id="IPR013097">
    <property type="entry name" value="Dabb"/>
</dbReference>
<proteinExistence type="predicted"/>
<comment type="caution">
    <text evidence="2">The sequence shown here is derived from an EMBL/GenBank/DDBJ whole genome shotgun (WGS) entry which is preliminary data.</text>
</comment>
<dbReference type="InterPro" id="IPR011008">
    <property type="entry name" value="Dimeric_a/b-barrel"/>
</dbReference>
<feature type="domain" description="Stress-response A/B barrel" evidence="1">
    <location>
        <begin position="2"/>
        <end position="91"/>
    </location>
</feature>
<keyword evidence="3" id="KW-1185">Reference proteome</keyword>
<dbReference type="SUPFAM" id="SSF54909">
    <property type="entry name" value="Dimeric alpha+beta barrel"/>
    <property type="match status" value="1"/>
</dbReference>
<organism evidence="2 3">
    <name type="scientific">Microbacterium schleiferi</name>
    <dbReference type="NCBI Taxonomy" id="69362"/>
    <lineage>
        <taxon>Bacteria</taxon>
        <taxon>Bacillati</taxon>
        <taxon>Actinomycetota</taxon>
        <taxon>Actinomycetes</taxon>
        <taxon>Micrococcales</taxon>
        <taxon>Microbacteriaceae</taxon>
        <taxon>Microbacterium</taxon>
    </lineage>
</organism>
<gene>
    <name evidence="2" type="ORF">V2V91_02685</name>
</gene>
<reference evidence="2 3" key="1">
    <citation type="submission" date="2024-01" db="EMBL/GenBank/DDBJ databases">
        <title>the genome sequence of strain Microbacterium schleiferi NBRC 15075.</title>
        <authorList>
            <person name="Ding Y."/>
            <person name="Zhang G."/>
        </authorList>
    </citation>
    <scope>NUCLEOTIDE SEQUENCE [LARGE SCALE GENOMIC DNA]</scope>
    <source>
        <strain evidence="2 3">NBRC 15075</strain>
    </source>
</reference>
<dbReference type="Gene3D" id="3.30.70.100">
    <property type="match status" value="1"/>
</dbReference>
<dbReference type="RefSeq" id="WP_331790681.1">
    <property type="nucleotide sequence ID" value="NZ_BAAAUO010000003.1"/>
</dbReference>
<name>A0ABU7V2Y7_9MICO</name>
<sequence>MFRHIVLFRVHDEASNTDVESALESLRALGSQIDAQSWRVQSSLDTRKGRVLIEDATFRDATEFERFRTHPAHRQVAEAMAQISDWWVGDYDAPDN</sequence>
<evidence type="ECO:0000313" key="2">
    <source>
        <dbReference type="EMBL" id="MEF2254044.1"/>
    </source>
</evidence>
<dbReference type="EMBL" id="JAZHOV010000001">
    <property type="protein sequence ID" value="MEF2254044.1"/>
    <property type="molecule type" value="Genomic_DNA"/>
</dbReference>
<dbReference type="Proteomes" id="UP001351900">
    <property type="component" value="Unassembled WGS sequence"/>
</dbReference>